<protein>
    <submittedName>
        <fullName evidence="2">Uncharacterized protein</fullName>
    </submittedName>
</protein>
<evidence type="ECO:0000313" key="2">
    <source>
        <dbReference type="EMBL" id="OAD77405.1"/>
    </source>
</evidence>
<sequence length="333" mass="37362">MSHIPGVLFFWKDPERPIDMILLQSDQSKSFDNTLHHESPVMQHIINYPKNSRVVVSAPKGPGQHNFAFDNIGKTCSLCGKDFDCLAAHIANDISPQYADRNLASQRQTTNTAEPTTPDHKDDFVNEDLHVESDLEDDDSSNVVNMNSNGDNNVSEIELDASESIIEMDEDTRPFESPSPGNHLYMHIRNSMLSSASNTSSSLDADLDLLREATGSHMTWNQYKSDTHLFPDLQSMVLLAFVDGNNDMVSRRILKKILFAISLVLKLHEEAIQKKSHSKVNIQLPENKTTSAYINLPSVHVQFLAVNLKKARNMFSLSDRTPNQSICLQQGEK</sequence>
<feature type="region of interest" description="Disordered" evidence="1">
    <location>
        <begin position="133"/>
        <end position="154"/>
    </location>
</feature>
<evidence type="ECO:0000313" key="3">
    <source>
        <dbReference type="Proteomes" id="UP000077315"/>
    </source>
</evidence>
<dbReference type="GeneID" id="28991465"/>
<dbReference type="InParanoid" id="A0A162XZ65"/>
<dbReference type="VEuPathDB" id="FungiDB:PHYBLDRAFT_141295"/>
<dbReference type="RefSeq" id="XP_018295445.1">
    <property type="nucleotide sequence ID" value="XM_018430559.1"/>
</dbReference>
<organism evidence="2 3">
    <name type="scientific">Phycomyces blakesleeanus (strain ATCC 8743b / DSM 1359 / FGSC 10004 / NBRC 33097 / NRRL 1555)</name>
    <dbReference type="NCBI Taxonomy" id="763407"/>
    <lineage>
        <taxon>Eukaryota</taxon>
        <taxon>Fungi</taxon>
        <taxon>Fungi incertae sedis</taxon>
        <taxon>Mucoromycota</taxon>
        <taxon>Mucoromycotina</taxon>
        <taxon>Mucoromycetes</taxon>
        <taxon>Mucorales</taxon>
        <taxon>Phycomycetaceae</taxon>
        <taxon>Phycomyces</taxon>
    </lineage>
</organism>
<dbReference type="Proteomes" id="UP000077315">
    <property type="component" value="Unassembled WGS sequence"/>
</dbReference>
<dbReference type="EMBL" id="KV440974">
    <property type="protein sequence ID" value="OAD77405.1"/>
    <property type="molecule type" value="Genomic_DNA"/>
</dbReference>
<keyword evidence="3" id="KW-1185">Reference proteome</keyword>
<name>A0A162XZ65_PHYB8</name>
<evidence type="ECO:0000256" key="1">
    <source>
        <dbReference type="SAM" id="MobiDB-lite"/>
    </source>
</evidence>
<reference evidence="3" key="1">
    <citation type="submission" date="2015-06" db="EMBL/GenBank/DDBJ databases">
        <title>Expansion of signal transduction pathways in fungi by whole-genome duplication.</title>
        <authorList>
            <consortium name="DOE Joint Genome Institute"/>
            <person name="Corrochano L.M."/>
            <person name="Kuo A."/>
            <person name="Marcet-Houben M."/>
            <person name="Polaino S."/>
            <person name="Salamov A."/>
            <person name="Villalobos J.M."/>
            <person name="Alvarez M.I."/>
            <person name="Avalos J."/>
            <person name="Benito E.P."/>
            <person name="Benoit I."/>
            <person name="Burger G."/>
            <person name="Camino L.P."/>
            <person name="Canovas D."/>
            <person name="Cerda-Olmedo E."/>
            <person name="Cheng J.-F."/>
            <person name="Dominguez A."/>
            <person name="Elias M."/>
            <person name="Eslava A.P."/>
            <person name="Glaser F."/>
            <person name="Grimwood J."/>
            <person name="Gutierrez G."/>
            <person name="Heitman J."/>
            <person name="Henrissat B."/>
            <person name="Iturriaga E.A."/>
            <person name="Lang B.F."/>
            <person name="Lavin J.L."/>
            <person name="Lee S."/>
            <person name="Li W."/>
            <person name="Lindquist E."/>
            <person name="Lopez-Garcia S."/>
            <person name="Luque E.M."/>
            <person name="Marcos A.T."/>
            <person name="Martin J."/>
            <person name="McCluskey K."/>
            <person name="Medina H.R."/>
            <person name="Miralles-Duran A."/>
            <person name="Miyazaki A."/>
            <person name="Munoz-Torres E."/>
            <person name="Oguiza J.A."/>
            <person name="Ohm R."/>
            <person name="Olmedo M."/>
            <person name="Orejas M."/>
            <person name="Ortiz-Castellanos L."/>
            <person name="Pisabarro A.G."/>
            <person name="Rodriguez-Romero J."/>
            <person name="Ruiz-Herrera J."/>
            <person name="Ruiz-Vazquez R."/>
            <person name="Sanz C."/>
            <person name="Schackwitz W."/>
            <person name="Schmutz J."/>
            <person name="Shahriari M."/>
            <person name="Shelest E."/>
            <person name="Silva-Franco F."/>
            <person name="Soanes D."/>
            <person name="Syed K."/>
            <person name="Tagua V.G."/>
            <person name="Talbot N.J."/>
            <person name="Thon M."/>
            <person name="De vries R.P."/>
            <person name="Wiebenga A."/>
            <person name="Yadav J.S."/>
            <person name="Braun E.L."/>
            <person name="Baker S."/>
            <person name="Garre V."/>
            <person name="Horwitz B."/>
            <person name="Torres-Martinez S."/>
            <person name="Idnurm A."/>
            <person name="Herrera-Estrella A."/>
            <person name="Gabaldon T."/>
            <person name="Grigoriev I.V."/>
        </authorList>
    </citation>
    <scope>NUCLEOTIDE SEQUENCE [LARGE SCALE GENOMIC DNA]</scope>
    <source>
        <strain evidence="3">NRRL 1555(-)</strain>
    </source>
</reference>
<accession>A0A162XZ65</accession>
<dbReference type="STRING" id="763407.A0A162XZ65"/>
<gene>
    <name evidence="2" type="ORF">PHYBLDRAFT_141295</name>
</gene>
<dbReference type="AlphaFoldDB" id="A0A162XZ65"/>
<feature type="compositionally biased region" description="Low complexity" evidence="1">
    <location>
        <begin position="141"/>
        <end position="154"/>
    </location>
</feature>
<proteinExistence type="predicted"/>
<dbReference type="OrthoDB" id="2289697at2759"/>